<comment type="pathway">
    <text evidence="2 10">Glycan metabolism; pectin degradation; 2-dehydro-3-deoxy-D-gluconate from pectin: step 2/5.</text>
</comment>
<organism evidence="12 13">
    <name type="scientific">Gossypium darwinii</name>
    <name type="common">Darwin's cotton</name>
    <name type="synonym">Gossypium barbadense var. darwinii</name>
    <dbReference type="NCBI Taxonomy" id="34276"/>
    <lineage>
        <taxon>Eukaryota</taxon>
        <taxon>Viridiplantae</taxon>
        <taxon>Streptophyta</taxon>
        <taxon>Embryophyta</taxon>
        <taxon>Tracheophyta</taxon>
        <taxon>Spermatophyta</taxon>
        <taxon>Magnoliopsida</taxon>
        <taxon>eudicotyledons</taxon>
        <taxon>Gunneridae</taxon>
        <taxon>Pentapetalae</taxon>
        <taxon>rosids</taxon>
        <taxon>malvids</taxon>
        <taxon>Malvales</taxon>
        <taxon>Malvaceae</taxon>
        <taxon>Malvoideae</taxon>
        <taxon>Gossypium</taxon>
    </lineage>
</organism>
<dbReference type="InterPro" id="IPR002022">
    <property type="entry name" value="Pec_lyase"/>
</dbReference>
<dbReference type="PANTHER" id="PTHR31683">
    <property type="entry name" value="PECTATE LYASE 18-RELATED"/>
    <property type="match status" value="1"/>
</dbReference>
<keyword evidence="9 10" id="KW-0456">Lyase</keyword>
<name>A0A5D2B5E8_GOSDA</name>
<feature type="signal peptide" evidence="10">
    <location>
        <begin position="1"/>
        <end position="23"/>
    </location>
</feature>
<dbReference type="PRINTS" id="PR00807">
    <property type="entry name" value="AMBALLERGEN"/>
</dbReference>
<evidence type="ECO:0000256" key="9">
    <source>
        <dbReference type="ARBA" id="ARBA00023239"/>
    </source>
</evidence>
<comment type="catalytic activity">
    <reaction evidence="1 10">
        <text>Eliminative cleavage of (1-&gt;4)-alpha-D-galacturonan to give oligosaccharides with 4-deoxy-alpha-D-galact-4-enuronosyl groups at their non-reducing ends.</text>
        <dbReference type="EC" id="4.2.2.2"/>
    </reaction>
</comment>
<gene>
    <name evidence="12" type="ORF">ES288_D09G042200v1</name>
</gene>
<evidence type="ECO:0000256" key="4">
    <source>
        <dbReference type="ARBA" id="ARBA00012272"/>
    </source>
</evidence>
<comment type="similarity">
    <text evidence="3 10">Belongs to the polysaccharide lyase 1 family.</text>
</comment>
<reference evidence="12 13" key="1">
    <citation type="submission" date="2019-06" db="EMBL/GenBank/DDBJ databases">
        <title>WGS assembly of Gossypium darwinii.</title>
        <authorList>
            <person name="Chen Z.J."/>
            <person name="Sreedasyam A."/>
            <person name="Ando A."/>
            <person name="Song Q."/>
            <person name="De L."/>
            <person name="Hulse-Kemp A."/>
            <person name="Ding M."/>
            <person name="Ye W."/>
            <person name="Kirkbride R."/>
            <person name="Jenkins J."/>
            <person name="Plott C."/>
            <person name="Lovell J."/>
            <person name="Lin Y.-M."/>
            <person name="Vaughn R."/>
            <person name="Liu B."/>
            <person name="Li W."/>
            <person name="Simpson S."/>
            <person name="Scheffler B."/>
            <person name="Saski C."/>
            <person name="Grover C."/>
            <person name="Hu G."/>
            <person name="Conover J."/>
            <person name="Carlson J."/>
            <person name="Shu S."/>
            <person name="Boston L."/>
            <person name="Williams M."/>
            <person name="Peterson D."/>
            <person name="Mcgee K."/>
            <person name="Jones D."/>
            <person name="Wendel J."/>
            <person name="Stelly D."/>
            <person name="Grimwood J."/>
            <person name="Schmutz J."/>
        </authorList>
    </citation>
    <scope>NUCLEOTIDE SEQUENCE [LARGE SCALE GENOMIC DNA]</scope>
    <source>
        <strain evidence="12">1808015.09</strain>
    </source>
</reference>
<keyword evidence="6 10" id="KW-0732">Signal</keyword>
<dbReference type="GO" id="GO:0045490">
    <property type="term" value="P:pectin catabolic process"/>
    <property type="evidence" value="ECO:0007669"/>
    <property type="project" value="UniProtKB-UniPathway"/>
</dbReference>
<evidence type="ECO:0000313" key="13">
    <source>
        <dbReference type="Proteomes" id="UP000323506"/>
    </source>
</evidence>
<dbReference type="GO" id="GO:0030570">
    <property type="term" value="F:pectate lyase activity"/>
    <property type="evidence" value="ECO:0007669"/>
    <property type="project" value="UniProtKB-EC"/>
</dbReference>
<dbReference type="Pfam" id="PF04431">
    <property type="entry name" value="Pec_lyase_N"/>
    <property type="match status" value="1"/>
</dbReference>
<evidence type="ECO:0000256" key="2">
    <source>
        <dbReference type="ARBA" id="ARBA00005220"/>
    </source>
</evidence>
<dbReference type="InterPro" id="IPR012334">
    <property type="entry name" value="Pectin_lyas_fold"/>
</dbReference>
<dbReference type="EC" id="4.2.2.2" evidence="4 10"/>
<feature type="domain" description="Pectate lyase" evidence="11">
    <location>
        <begin position="141"/>
        <end position="286"/>
    </location>
</feature>
<keyword evidence="8" id="KW-0325">Glycoprotein</keyword>
<dbReference type="InterPro" id="IPR007524">
    <property type="entry name" value="Pec_lyase_N"/>
</dbReference>
<protein>
    <recommendedName>
        <fullName evidence="4 10">Pectate lyase</fullName>
        <ecNumber evidence="4 10">4.2.2.2</ecNumber>
    </recommendedName>
</protein>
<dbReference type="EMBL" id="CM017709">
    <property type="protein sequence ID" value="TYG52614.1"/>
    <property type="molecule type" value="Genomic_DNA"/>
</dbReference>
<dbReference type="InterPro" id="IPR045032">
    <property type="entry name" value="PEL"/>
</dbReference>
<dbReference type="Proteomes" id="UP000323506">
    <property type="component" value="Chromosome D09"/>
</dbReference>
<proteinExistence type="inferred from homology"/>
<keyword evidence="5 10" id="KW-0479">Metal-binding</keyword>
<dbReference type="GO" id="GO:0046872">
    <property type="term" value="F:metal ion binding"/>
    <property type="evidence" value="ECO:0007669"/>
    <property type="project" value="UniProtKB-KW"/>
</dbReference>
<evidence type="ECO:0000256" key="1">
    <source>
        <dbReference type="ARBA" id="ARBA00000695"/>
    </source>
</evidence>
<keyword evidence="13" id="KW-1185">Reference proteome</keyword>
<dbReference type="PANTHER" id="PTHR31683:SF184">
    <property type="entry name" value="PECTATE LYASE"/>
    <property type="match status" value="1"/>
</dbReference>
<evidence type="ECO:0000256" key="5">
    <source>
        <dbReference type="ARBA" id="ARBA00022723"/>
    </source>
</evidence>
<evidence type="ECO:0000313" key="12">
    <source>
        <dbReference type="EMBL" id="TYG52614.1"/>
    </source>
</evidence>
<feature type="chain" id="PRO_5022992362" description="Pectate lyase" evidence="10">
    <location>
        <begin position="24"/>
        <end position="363"/>
    </location>
</feature>
<dbReference type="SUPFAM" id="SSF51126">
    <property type="entry name" value="Pectin lyase-like"/>
    <property type="match status" value="1"/>
</dbReference>
<comment type="cofactor">
    <cofactor evidence="10">
        <name>Ca(2+)</name>
        <dbReference type="ChEBI" id="CHEBI:29108"/>
    </cofactor>
    <text evidence="10">Binds 1 Ca(2+) ion. Required for its activity.</text>
</comment>
<dbReference type="InterPro" id="IPR018082">
    <property type="entry name" value="AmbAllergen"/>
</dbReference>
<evidence type="ECO:0000256" key="8">
    <source>
        <dbReference type="ARBA" id="ARBA00023180"/>
    </source>
</evidence>
<dbReference type="SMART" id="SM00656">
    <property type="entry name" value="Amb_all"/>
    <property type="match status" value="1"/>
</dbReference>
<dbReference type="AlphaFoldDB" id="A0A5D2B5E8"/>
<dbReference type="InterPro" id="IPR011050">
    <property type="entry name" value="Pectin_lyase_fold/virulence"/>
</dbReference>
<evidence type="ECO:0000256" key="6">
    <source>
        <dbReference type="ARBA" id="ARBA00022729"/>
    </source>
</evidence>
<evidence type="ECO:0000256" key="3">
    <source>
        <dbReference type="ARBA" id="ARBA00010980"/>
    </source>
</evidence>
<sequence>MEVTKLRLVLLFYFAMLISRLWENVTKFDDFWKQREKEARKLALKAYEPSPENITNHLNYNVNKGKHKKYNGPCLATNPIDRCWQCMKNWVEDRKRLANCVLGFGHKTRDNSDNSVINPKPGTLLHAVIQKKQLWIIFAHDMNIKLSEELIVQSEKTIDGRRASVHIAYGCDITLQFVLNVIIHNIHVHHVVESRGGLIRDSIDHFGFRAFGDRDGISIFGSSNIWLDHISMSECQDRLIDVILFGARFIHVVNNDYTHWEMYAIGGSTHPTIISQGNRFIAPNDPFAKEITHVIYALESKWKNWVWRSEGDLFMNGAFFRTSKPSSSFQFTFNKKDMIEAKPGTFVGRLTHFVGALNCKKKC</sequence>
<dbReference type="UniPathway" id="UPA00545">
    <property type="reaction ID" value="UER00824"/>
</dbReference>
<evidence type="ECO:0000256" key="7">
    <source>
        <dbReference type="ARBA" id="ARBA00022837"/>
    </source>
</evidence>
<keyword evidence="7 10" id="KW-0106">Calcium</keyword>
<accession>A0A5D2B5E8</accession>
<evidence type="ECO:0000256" key="10">
    <source>
        <dbReference type="RuleBase" id="RU361123"/>
    </source>
</evidence>
<dbReference type="Gene3D" id="2.160.20.10">
    <property type="entry name" value="Single-stranded right-handed beta-helix, Pectin lyase-like"/>
    <property type="match status" value="2"/>
</dbReference>
<evidence type="ECO:0000259" key="11">
    <source>
        <dbReference type="SMART" id="SM00656"/>
    </source>
</evidence>